<gene>
    <name evidence="1" type="ORF">QF035_009875</name>
</gene>
<dbReference type="Proteomes" id="UP001230328">
    <property type="component" value="Unassembled WGS sequence"/>
</dbReference>
<organism evidence="1 2">
    <name type="scientific">Streptomyces umbrinus</name>
    <dbReference type="NCBI Taxonomy" id="67370"/>
    <lineage>
        <taxon>Bacteria</taxon>
        <taxon>Bacillati</taxon>
        <taxon>Actinomycetota</taxon>
        <taxon>Actinomycetes</taxon>
        <taxon>Kitasatosporales</taxon>
        <taxon>Streptomycetaceae</taxon>
        <taxon>Streptomyces</taxon>
        <taxon>Streptomyces phaeochromogenes group</taxon>
    </lineage>
</organism>
<reference evidence="1 2" key="1">
    <citation type="submission" date="2023-07" db="EMBL/GenBank/DDBJ databases">
        <title>Comparative genomics of wheat-associated soil bacteria to identify genetic determinants of phenazine resistance.</title>
        <authorList>
            <person name="Mouncey N."/>
        </authorList>
    </citation>
    <scope>NUCLEOTIDE SEQUENCE [LARGE SCALE GENOMIC DNA]</scope>
    <source>
        <strain evidence="1 2">V2I4</strain>
    </source>
</reference>
<proteinExistence type="predicted"/>
<keyword evidence="2" id="KW-1185">Reference proteome</keyword>
<evidence type="ECO:0000313" key="2">
    <source>
        <dbReference type="Proteomes" id="UP001230328"/>
    </source>
</evidence>
<evidence type="ECO:0000313" key="1">
    <source>
        <dbReference type="EMBL" id="MDQ1032293.1"/>
    </source>
</evidence>
<dbReference type="EMBL" id="JAUSZI010000002">
    <property type="protein sequence ID" value="MDQ1032293.1"/>
    <property type="molecule type" value="Genomic_DNA"/>
</dbReference>
<protein>
    <submittedName>
        <fullName evidence="1">Uncharacterized protein</fullName>
    </submittedName>
</protein>
<accession>A0ABU0T907</accession>
<sequence>MTRTELRATATEFIMDSRMETRADGETVVKRAWHRTTPRTSA</sequence>
<comment type="caution">
    <text evidence="1">The sequence shown here is derived from an EMBL/GenBank/DDBJ whole genome shotgun (WGS) entry which is preliminary data.</text>
</comment>
<name>A0ABU0T907_9ACTN</name>